<proteinExistence type="predicted"/>
<dbReference type="SUPFAM" id="SSF52540">
    <property type="entry name" value="P-loop containing nucleoside triphosphate hydrolases"/>
    <property type="match status" value="1"/>
</dbReference>
<reference evidence="1 2" key="1">
    <citation type="submission" date="2023-11" db="EMBL/GenBank/DDBJ databases">
        <title>A Novel Polar Bacteriovorax (B. antarcticus) Isolated from the Biocrust in Antarctica.</title>
        <authorList>
            <person name="Mun W."/>
            <person name="Choi S.Y."/>
            <person name="Mitchell R.J."/>
        </authorList>
    </citation>
    <scope>NUCLEOTIDE SEQUENCE [LARGE SCALE GENOMIC DNA]</scope>
    <source>
        <strain evidence="1 2">PP10</strain>
    </source>
</reference>
<sequence length="267" mass="29938">MSSPAKRLYIFTGKGGVGKTSLAMAMTKHLEHQGLKPKYNSFYQDPERSLWKELSLPVLDIELFSSAETYIARKLKSTTIASWIMKTHFFKSIFQMVPGLGHMILLGNIIDELEKDPELIIVLDSPASGHALTMFESSSNFKKIFRAGLIVKDIERMHNFLASPGFLKTIIVTLATELAMNEAKDLKVELDHNSTGPDLNVGIIVNDSFLKYLKNNQIDEADLPDFLAKKISLEKEIIGTTPALPHVDENTQPEIIKKLTPFMSEFV</sequence>
<name>A0ABU5VS73_9BACT</name>
<comment type="caution">
    <text evidence="1">The sequence shown here is derived from an EMBL/GenBank/DDBJ whole genome shotgun (WGS) entry which is preliminary data.</text>
</comment>
<accession>A0ABU5VS73</accession>
<evidence type="ECO:0008006" key="3">
    <source>
        <dbReference type="Google" id="ProtNLM"/>
    </source>
</evidence>
<protein>
    <recommendedName>
        <fullName evidence="3">Anion-transporting ATPase-like domain-containing protein</fullName>
    </recommendedName>
</protein>
<dbReference type="RefSeq" id="WP_323574726.1">
    <property type="nucleotide sequence ID" value="NZ_JAYGJQ010000001.1"/>
</dbReference>
<dbReference type="Gene3D" id="3.40.50.300">
    <property type="entry name" value="P-loop containing nucleotide triphosphate hydrolases"/>
    <property type="match status" value="1"/>
</dbReference>
<dbReference type="EMBL" id="JAYGJQ010000001">
    <property type="protein sequence ID" value="MEA9355238.1"/>
    <property type="molecule type" value="Genomic_DNA"/>
</dbReference>
<dbReference type="InterPro" id="IPR027417">
    <property type="entry name" value="P-loop_NTPase"/>
</dbReference>
<evidence type="ECO:0000313" key="2">
    <source>
        <dbReference type="Proteomes" id="UP001302274"/>
    </source>
</evidence>
<gene>
    <name evidence="1" type="ORF">SHI21_03455</name>
</gene>
<evidence type="ECO:0000313" key="1">
    <source>
        <dbReference type="EMBL" id="MEA9355238.1"/>
    </source>
</evidence>
<dbReference type="Proteomes" id="UP001302274">
    <property type="component" value="Unassembled WGS sequence"/>
</dbReference>
<organism evidence="1 2">
    <name type="scientific">Bacteriovorax antarcticus</name>
    <dbReference type="NCBI Taxonomy" id="3088717"/>
    <lineage>
        <taxon>Bacteria</taxon>
        <taxon>Pseudomonadati</taxon>
        <taxon>Bdellovibrionota</taxon>
        <taxon>Bacteriovoracia</taxon>
        <taxon>Bacteriovoracales</taxon>
        <taxon>Bacteriovoracaceae</taxon>
        <taxon>Bacteriovorax</taxon>
    </lineage>
</organism>
<keyword evidence="2" id="KW-1185">Reference proteome</keyword>